<accession>A0A8J4UZG3</accession>
<feature type="compositionally biased region" description="Acidic residues" evidence="5">
    <location>
        <begin position="168"/>
        <end position="196"/>
    </location>
</feature>
<dbReference type="PROSITE" id="PS50023">
    <property type="entry name" value="LIM_DOMAIN_2"/>
    <property type="match status" value="1"/>
</dbReference>
<proteinExistence type="predicted"/>
<feature type="domain" description="LIM zinc-binding" evidence="6">
    <location>
        <begin position="5"/>
        <end position="65"/>
    </location>
</feature>
<evidence type="ECO:0000256" key="1">
    <source>
        <dbReference type="ARBA" id="ARBA00022723"/>
    </source>
</evidence>
<protein>
    <recommendedName>
        <fullName evidence="6">LIM zinc-binding domain-containing protein</fullName>
    </recommendedName>
</protein>
<dbReference type="EMBL" id="AJWJ01000234">
    <property type="protein sequence ID" value="KAF2072988.1"/>
    <property type="molecule type" value="Genomic_DNA"/>
</dbReference>
<dbReference type="InterPro" id="IPR001781">
    <property type="entry name" value="Znf_LIM"/>
</dbReference>
<evidence type="ECO:0000256" key="2">
    <source>
        <dbReference type="ARBA" id="ARBA00022833"/>
    </source>
</evidence>
<dbReference type="OrthoDB" id="8062037at2759"/>
<evidence type="ECO:0000256" key="5">
    <source>
        <dbReference type="SAM" id="MobiDB-lite"/>
    </source>
</evidence>
<feature type="compositionally biased region" description="Acidic residues" evidence="5">
    <location>
        <begin position="204"/>
        <end position="213"/>
    </location>
</feature>
<evidence type="ECO:0000259" key="6">
    <source>
        <dbReference type="PROSITE" id="PS50023"/>
    </source>
</evidence>
<evidence type="ECO:0000256" key="3">
    <source>
        <dbReference type="ARBA" id="ARBA00023038"/>
    </source>
</evidence>
<gene>
    <name evidence="7" type="ORF">CYY_005700</name>
</gene>
<organism evidence="7 8">
    <name type="scientific">Polysphondylium violaceum</name>
    <dbReference type="NCBI Taxonomy" id="133409"/>
    <lineage>
        <taxon>Eukaryota</taxon>
        <taxon>Amoebozoa</taxon>
        <taxon>Evosea</taxon>
        <taxon>Eumycetozoa</taxon>
        <taxon>Dictyostelia</taxon>
        <taxon>Dictyosteliales</taxon>
        <taxon>Dictyosteliaceae</taxon>
        <taxon>Polysphondylium</taxon>
    </lineage>
</organism>
<dbReference type="Pfam" id="PF00412">
    <property type="entry name" value="LIM"/>
    <property type="match status" value="1"/>
</dbReference>
<dbReference type="PROSITE" id="PS00478">
    <property type="entry name" value="LIM_DOMAIN_1"/>
    <property type="match status" value="1"/>
</dbReference>
<evidence type="ECO:0000313" key="7">
    <source>
        <dbReference type="EMBL" id="KAF2072988.1"/>
    </source>
</evidence>
<dbReference type="CDD" id="cd09358">
    <property type="entry name" value="LIM_Mical_like"/>
    <property type="match status" value="1"/>
</dbReference>
<dbReference type="SUPFAM" id="SSF57716">
    <property type="entry name" value="Glucocorticoid receptor-like (DNA-binding domain)"/>
    <property type="match status" value="2"/>
</dbReference>
<dbReference type="SMART" id="SM00132">
    <property type="entry name" value="LIM"/>
    <property type="match status" value="1"/>
</dbReference>
<keyword evidence="3 4" id="KW-0440">LIM domain</keyword>
<dbReference type="AlphaFoldDB" id="A0A8J4UZG3"/>
<evidence type="ECO:0000313" key="8">
    <source>
        <dbReference type="Proteomes" id="UP000695562"/>
    </source>
</evidence>
<dbReference type="GO" id="GO:0046872">
    <property type="term" value="F:metal ion binding"/>
    <property type="evidence" value="ECO:0007669"/>
    <property type="project" value="UniProtKB-KW"/>
</dbReference>
<keyword evidence="1 4" id="KW-0479">Metal-binding</keyword>
<dbReference type="Proteomes" id="UP000695562">
    <property type="component" value="Unassembled WGS sequence"/>
</dbReference>
<reference evidence="7" key="1">
    <citation type="submission" date="2020-01" db="EMBL/GenBank/DDBJ databases">
        <title>Development of genomics and gene disruption for Polysphondylium violaceum indicates a role for the polyketide synthase stlB in stalk morphogenesis.</title>
        <authorList>
            <person name="Narita B."/>
            <person name="Kawabe Y."/>
            <person name="Kin K."/>
            <person name="Saito T."/>
            <person name="Gibbs R."/>
            <person name="Kuspa A."/>
            <person name="Muzny D."/>
            <person name="Queller D."/>
            <person name="Richards S."/>
            <person name="Strassman J."/>
            <person name="Sucgang R."/>
            <person name="Worley K."/>
            <person name="Schaap P."/>
        </authorList>
    </citation>
    <scope>NUCLEOTIDE SEQUENCE</scope>
    <source>
        <strain evidence="7">QSvi11</strain>
    </source>
</reference>
<feature type="compositionally biased region" description="Low complexity" evidence="5">
    <location>
        <begin position="151"/>
        <end position="167"/>
    </location>
</feature>
<dbReference type="PANTHER" id="PTHR24206">
    <property type="entry name" value="OS06G0237300 PROTEIN"/>
    <property type="match status" value="1"/>
</dbReference>
<comment type="caution">
    <text evidence="7">The sequence shown here is derived from an EMBL/GenBank/DDBJ whole genome shotgun (WGS) entry which is preliminary data.</text>
</comment>
<name>A0A8J4UZG3_9MYCE</name>
<keyword evidence="8" id="KW-1185">Reference proteome</keyword>
<dbReference type="Gene3D" id="2.10.110.10">
    <property type="entry name" value="Cysteine Rich Protein"/>
    <property type="match status" value="1"/>
</dbReference>
<feature type="region of interest" description="Disordered" evidence="5">
    <location>
        <begin position="116"/>
        <end position="213"/>
    </location>
</feature>
<evidence type="ECO:0000256" key="4">
    <source>
        <dbReference type="PROSITE-ProRule" id="PRU00125"/>
    </source>
</evidence>
<keyword evidence="2 4" id="KW-0862">Zinc</keyword>
<sequence length="213" mass="23495">MSAAKKCASCNKTAYPLESIVALDSSYHKACFKCSVCNMTLNVKNFKGLEGKLYCAVHTPKATATQVADSVAIKNALNAPKKTAEGLGNAQKGSGDKPTIGLDTVANKNALSAPKKVAEGARGVQKGTGGKPQIAVFGATPGAQSTGENIEYAQEEQQQYEEQQYEQQGEEQQYEQQYEEQQYDENQYEQQGEEQQYEQQYEQQGEEEYYEEQ</sequence>